<evidence type="ECO:0000259" key="8">
    <source>
        <dbReference type="Pfam" id="PF20684"/>
    </source>
</evidence>
<feature type="transmembrane region" description="Helical" evidence="7">
    <location>
        <begin position="148"/>
        <end position="168"/>
    </location>
</feature>
<feature type="transmembrane region" description="Helical" evidence="7">
    <location>
        <begin position="33"/>
        <end position="57"/>
    </location>
</feature>
<evidence type="ECO:0000313" key="9">
    <source>
        <dbReference type="EMBL" id="RPA82489.1"/>
    </source>
</evidence>
<reference evidence="9 10" key="1">
    <citation type="journal article" date="2018" name="Nat. Ecol. Evol.">
        <title>Pezizomycetes genomes reveal the molecular basis of ectomycorrhizal truffle lifestyle.</title>
        <authorList>
            <person name="Murat C."/>
            <person name="Payen T."/>
            <person name="Noel B."/>
            <person name="Kuo A."/>
            <person name="Morin E."/>
            <person name="Chen J."/>
            <person name="Kohler A."/>
            <person name="Krizsan K."/>
            <person name="Balestrini R."/>
            <person name="Da Silva C."/>
            <person name="Montanini B."/>
            <person name="Hainaut M."/>
            <person name="Levati E."/>
            <person name="Barry K.W."/>
            <person name="Belfiori B."/>
            <person name="Cichocki N."/>
            <person name="Clum A."/>
            <person name="Dockter R.B."/>
            <person name="Fauchery L."/>
            <person name="Guy J."/>
            <person name="Iotti M."/>
            <person name="Le Tacon F."/>
            <person name="Lindquist E.A."/>
            <person name="Lipzen A."/>
            <person name="Malagnac F."/>
            <person name="Mello A."/>
            <person name="Molinier V."/>
            <person name="Miyauchi S."/>
            <person name="Poulain J."/>
            <person name="Riccioni C."/>
            <person name="Rubini A."/>
            <person name="Sitrit Y."/>
            <person name="Splivallo R."/>
            <person name="Traeger S."/>
            <person name="Wang M."/>
            <person name="Zifcakova L."/>
            <person name="Wipf D."/>
            <person name="Zambonelli A."/>
            <person name="Paolocci F."/>
            <person name="Nowrousian M."/>
            <person name="Ottonello S."/>
            <person name="Baldrian P."/>
            <person name="Spatafora J.W."/>
            <person name="Henrissat B."/>
            <person name="Nagy L.G."/>
            <person name="Aury J.M."/>
            <person name="Wincker P."/>
            <person name="Grigoriev I.V."/>
            <person name="Bonfante P."/>
            <person name="Martin F.M."/>
        </authorList>
    </citation>
    <scope>NUCLEOTIDE SEQUENCE [LARGE SCALE GENOMIC DNA]</scope>
    <source>
        <strain evidence="9 10">RN42</strain>
    </source>
</reference>
<keyword evidence="10" id="KW-1185">Reference proteome</keyword>
<evidence type="ECO:0000256" key="7">
    <source>
        <dbReference type="SAM" id="Phobius"/>
    </source>
</evidence>
<feature type="compositionally biased region" description="Basic and acidic residues" evidence="6">
    <location>
        <begin position="344"/>
        <end position="354"/>
    </location>
</feature>
<dbReference type="PANTHER" id="PTHR33048">
    <property type="entry name" value="PTH11-LIKE INTEGRAL MEMBRANE PROTEIN (AFU_ORTHOLOGUE AFUA_5G11245)"/>
    <property type="match status" value="1"/>
</dbReference>
<keyword evidence="3 7" id="KW-1133">Transmembrane helix</keyword>
<name>A0A3N4I8U3_ASCIM</name>
<evidence type="ECO:0000256" key="6">
    <source>
        <dbReference type="SAM" id="MobiDB-lite"/>
    </source>
</evidence>
<feature type="transmembrane region" description="Helical" evidence="7">
    <location>
        <begin position="268"/>
        <end position="289"/>
    </location>
</feature>
<evidence type="ECO:0000256" key="3">
    <source>
        <dbReference type="ARBA" id="ARBA00022989"/>
    </source>
</evidence>
<sequence length="354" mass="38852">MVDNSTSLDAPNSSSGTAPDSAPLLLPADVDRAHGVILIHTILPAIVFFFVVARLYARFFYIRISGWDDAFLVAGWLAAVASDTVICVQTKYGLGRHMMYVNPALYDGFFKLMYCGPLLYVTSHLCIKNSFLLFYLRLASDHKYCRAIYVLLTINTGIFIGCFIPGAFGCKPITFFWNKMQPGKCIELNALYLGNAIMNMLMDVATITLPVFMIWTSTLLSLEKKIKVSSLFLLGAFTVICSIIRIPALNSALLDGDITWDAVDSHKWSNVEIHVATIVACIPAIKGIFTAHRSSRGEAQDSKSSYWRSASGRSGGTLETIGGSGRERGAMKLGGSVEEMELEMGEKRQLGGRI</sequence>
<comment type="subcellular location">
    <subcellularLocation>
        <location evidence="1">Membrane</location>
        <topology evidence="1">Multi-pass membrane protein</topology>
    </subcellularLocation>
</comment>
<feature type="transmembrane region" description="Helical" evidence="7">
    <location>
        <begin position="69"/>
        <end position="92"/>
    </location>
</feature>
<dbReference type="Pfam" id="PF20684">
    <property type="entry name" value="Fung_rhodopsin"/>
    <property type="match status" value="1"/>
</dbReference>
<dbReference type="InterPro" id="IPR052337">
    <property type="entry name" value="SAT4-like"/>
</dbReference>
<gene>
    <name evidence="9" type="ORF">BJ508DRAFT_238097</name>
</gene>
<dbReference type="PANTHER" id="PTHR33048:SF47">
    <property type="entry name" value="INTEGRAL MEMBRANE PROTEIN-RELATED"/>
    <property type="match status" value="1"/>
</dbReference>
<feature type="transmembrane region" description="Helical" evidence="7">
    <location>
        <begin position="112"/>
        <end position="136"/>
    </location>
</feature>
<comment type="similarity">
    <text evidence="5">Belongs to the SAT4 family.</text>
</comment>
<dbReference type="Proteomes" id="UP000275078">
    <property type="component" value="Unassembled WGS sequence"/>
</dbReference>
<dbReference type="GO" id="GO:0016020">
    <property type="term" value="C:membrane"/>
    <property type="evidence" value="ECO:0007669"/>
    <property type="project" value="UniProtKB-SubCell"/>
</dbReference>
<protein>
    <recommendedName>
        <fullName evidence="8">Rhodopsin domain-containing protein</fullName>
    </recommendedName>
</protein>
<feature type="compositionally biased region" description="Polar residues" evidence="6">
    <location>
        <begin position="302"/>
        <end position="312"/>
    </location>
</feature>
<dbReference type="AlphaFoldDB" id="A0A3N4I8U3"/>
<proteinExistence type="inferred from homology"/>
<accession>A0A3N4I8U3</accession>
<dbReference type="STRING" id="1160509.A0A3N4I8U3"/>
<dbReference type="OrthoDB" id="444631at2759"/>
<evidence type="ECO:0000256" key="1">
    <source>
        <dbReference type="ARBA" id="ARBA00004141"/>
    </source>
</evidence>
<feature type="region of interest" description="Disordered" evidence="6">
    <location>
        <begin position="300"/>
        <end position="354"/>
    </location>
</feature>
<feature type="transmembrane region" description="Helical" evidence="7">
    <location>
        <begin position="196"/>
        <end position="216"/>
    </location>
</feature>
<organism evidence="9 10">
    <name type="scientific">Ascobolus immersus RN42</name>
    <dbReference type="NCBI Taxonomy" id="1160509"/>
    <lineage>
        <taxon>Eukaryota</taxon>
        <taxon>Fungi</taxon>
        <taxon>Dikarya</taxon>
        <taxon>Ascomycota</taxon>
        <taxon>Pezizomycotina</taxon>
        <taxon>Pezizomycetes</taxon>
        <taxon>Pezizales</taxon>
        <taxon>Ascobolaceae</taxon>
        <taxon>Ascobolus</taxon>
    </lineage>
</organism>
<dbReference type="EMBL" id="ML119671">
    <property type="protein sequence ID" value="RPA82489.1"/>
    <property type="molecule type" value="Genomic_DNA"/>
</dbReference>
<keyword evidence="4 7" id="KW-0472">Membrane</keyword>
<evidence type="ECO:0000256" key="2">
    <source>
        <dbReference type="ARBA" id="ARBA00022692"/>
    </source>
</evidence>
<evidence type="ECO:0000256" key="4">
    <source>
        <dbReference type="ARBA" id="ARBA00023136"/>
    </source>
</evidence>
<keyword evidence="2 7" id="KW-0812">Transmembrane</keyword>
<evidence type="ECO:0000256" key="5">
    <source>
        <dbReference type="ARBA" id="ARBA00038359"/>
    </source>
</evidence>
<evidence type="ECO:0000313" key="10">
    <source>
        <dbReference type="Proteomes" id="UP000275078"/>
    </source>
</evidence>
<dbReference type="InterPro" id="IPR049326">
    <property type="entry name" value="Rhodopsin_dom_fungi"/>
</dbReference>
<feature type="transmembrane region" description="Helical" evidence="7">
    <location>
        <begin position="228"/>
        <end position="248"/>
    </location>
</feature>
<feature type="domain" description="Rhodopsin" evidence="8">
    <location>
        <begin position="53"/>
        <end position="289"/>
    </location>
</feature>